<accession>A0A0M9GFQ5</accession>
<dbReference type="SMART" id="SM00869">
    <property type="entry name" value="Autotransporter"/>
    <property type="match status" value="1"/>
</dbReference>
<feature type="chain" id="PRO_5005836217" evidence="2">
    <location>
        <begin position="26"/>
        <end position="410"/>
    </location>
</feature>
<dbReference type="EMBL" id="JSYZ01000014">
    <property type="protein sequence ID" value="KPA89863.1"/>
    <property type="molecule type" value="Genomic_DNA"/>
</dbReference>
<keyword evidence="2" id="KW-0732">Signal</keyword>
<evidence type="ECO:0000256" key="2">
    <source>
        <dbReference type="SAM" id="SignalP"/>
    </source>
</evidence>
<feature type="signal peptide" evidence="2">
    <location>
        <begin position="1"/>
        <end position="25"/>
    </location>
</feature>
<dbReference type="InterPro" id="IPR006315">
    <property type="entry name" value="OM_autotransptr_brl_dom"/>
</dbReference>
<feature type="compositionally biased region" description="Low complexity" evidence="1">
    <location>
        <begin position="53"/>
        <end position="63"/>
    </location>
</feature>
<sequence precursor="true">MLPKTRLAISLALVLNGLLAQQAQAQQPPPNAYRGSSSVYDWDWLLKQPPEPGGSLPTTSPSPAHEPAKGGQGGNILPTIPASPLLEALNRLGPAEREAALTQLAGADNANLAQATLGATRQVGASALSAMLQPDNGRSRLWLQSLSNVGRFEPAQGGKDFQQTTRGLVLGADWSLGNEWRLGLLGGKSRSEHKGSHFRGELDSWHAGAYALRQDGPAALRFGAIHSSHAGSTQRHVAFSGYQDRLSGNYTATSQQAFAEFGYSLGNNQLSTEPFAGLGYQRYSRQGHTEKGGEAVLKNSGQALDNFSTTLGLRAAGNWRFGHGMSLTPHLSAGWKHLYGELDSITRQTNRTTAMTFTTRGIAQDRESLAIEAGLELNLSSRHRLGLGYSGELGAKNSNHGIMGQWALAF</sequence>
<dbReference type="InterPro" id="IPR005546">
    <property type="entry name" value="Autotransporte_beta"/>
</dbReference>
<evidence type="ECO:0000259" key="3">
    <source>
        <dbReference type="PROSITE" id="PS51208"/>
    </source>
</evidence>
<protein>
    <submittedName>
        <fullName evidence="4">Outer membrane autotransporter barrel domain-containing protein</fullName>
    </submittedName>
</protein>
<dbReference type="GO" id="GO:0019867">
    <property type="term" value="C:outer membrane"/>
    <property type="evidence" value="ECO:0007669"/>
    <property type="project" value="InterPro"/>
</dbReference>
<evidence type="ECO:0000313" key="5">
    <source>
        <dbReference type="Proteomes" id="UP000037931"/>
    </source>
</evidence>
<dbReference type="PROSITE" id="PS51208">
    <property type="entry name" value="AUTOTRANSPORTER"/>
    <property type="match status" value="1"/>
</dbReference>
<dbReference type="InterPro" id="IPR036709">
    <property type="entry name" value="Autotransporte_beta_dom_sf"/>
</dbReference>
<dbReference type="RefSeq" id="WP_054063456.1">
    <property type="nucleotide sequence ID" value="NZ_JSYZ01000014.1"/>
</dbReference>
<evidence type="ECO:0000313" key="4">
    <source>
        <dbReference type="EMBL" id="KPA89863.1"/>
    </source>
</evidence>
<proteinExistence type="predicted"/>
<dbReference type="AlphaFoldDB" id="A0A0M9GFQ5"/>
<dbReference type="OrthoDB" id="5760545at2"/>
<dbReference type="SUPFAM" id="SSF103515">
    <property type="entry name" value="Autotransporter"/>
    <property type="match status" value="1"/>
</dbReference>
<dbReference type="Gene3D" id="2.40.128.130">
    <property type="entry name" value="Autotransporter beta-domain"/>
    <property type="match status" value="1"/>
</dbReference>
<dbReference type="Pfam" id="PF03797">
    <property type="entry name" value="Autotransporter"/>
    <property type="match status" value="1"/>
</dbReference>
<keyword evidence="5" id="KW-1185">Reference proteome</keyword>
<feature type="domain" description="Autotransporter" evidence="3">
    <location>
        <begin position="134"/>
        <end position="410"/>
    </location>
</feature>
<name>A0A0M9GFQ5_9PSED</name>
<reference evidence="4 5" key="1">
    <citation type="journal article" date="2015" name="PLoS ONE">
        <title>Rice-Infecting Pseudomonas Genomes Are Highly Accessorized and Harbor Multiple Putative Virulence Mechanisms to Cause Sheath Brown Rot.</title>
        <authorList>
            <person name="Quibod I.L."/>
            <person name="Grande G."/>
            <person name="Oreiro E.G."/>
            <person name="Borja F.N."/>
            <person name="Dossa G.S."/>
            <person name="Mauleon R."/>
            <person name="Cruz C.V."/>
            <person name="Oliva R."/>
        </authorList>
    </citation>
    <scope>NUCLEOTIDE SEQUENCE [LARGE SCALE GENOMIC DNA]</scope>
    <source>
        <strain evidence="4 5">IRRI 6609</strain>
    </source>
</reference>
<dbReference type="PATRIC" id="fig|50340.43.peg.1016"/>
<gene>
    <name evidence="4" type="ORF">PF66_03717</name>
</gene>
<comment type="caution">
    <text evidence="4">The sequence shown here is derived from an EMBL/GenBank/DDBJ whole genome shotgun (WGS) entry which is preliminary data.</text>
</comment>
<dbReference type="Proteomes" id="UP000037931">
    <property type="component" value="Unassembled WGS sequence"/>
</dbReference>
<evidence type="ECO:0000256" key="1">
    <source>
        <dbReference type="SAM" id="MobiDB-lite"/>
    </source>
</evidence>
<feature type="region of interest" description="Disordered" evidence="1">
    <location>
        <begin position="44"/>
        <end position="77"/>
    </location>
</feature>
<organism evidence="4 5">
    <name type="scientific">Pseudomonas asplenii</name>
    <dbReference type="NCBI Taxonomy" id="53407"/>
    <lineage>
        <taxon>Bacteria</taxon>
        <taxon>Pseudomonadati</taxon>
        <taxon>Pseudomonadota</taxon>
        <taxon>Gammaproteobacteria</taxon>
        <taxon>Pseudomonadales</taxon>
        <taxon>Pseudomonadaceae</taxon>
        <taxon>Pseudomonas</taxon>
    </lineage>
</organism>
<dbReference type="NCBIfam" id="TIGR01414">
    <property type="entry name" value="autotrans_barl"/>
    <property type="match status" value="1"/>
</dbReference>
<dbReference type="STRING" id="50340.PF66_03717"/>